<feature type="domain" description="ChsH2 C-terminal OB-fold" evidence="1">
    <location>
        <begin position="391"/>
        <end position="446"/>
    </location>
</feature>
<gene>
    <name evidence="3" type="ORF">GCM10009823_16370</name>
</gene>
<sequence>MTTGIISYGAYVPRARLRSETVREALGTGRAGRTRAVAGCDEDTTTMAVEAARRALRELPADSVGAVSFSSAHPVYAAKTNATAVHAALSLPAHARAVDRCGPERSALGALLDGFAGSGTHLVALADTVVGPAGGADEIGGGDGAAAFVLGGAAPVAVPLGTGAATAEFLDRWNAPGETFARTWEERFGQEAYTRLGAASVARALEDAGLAPSEVTSWAVTGLSERAARQLGRSTGLGDVRTDDLTSVIGRVGSAHAGILLADMLDRARPGDVLALTLLADGADTLVLRVTEAITAHRRRETTAAQIAAGDDQLAYATFLTWKGLLERPAPRRPEPARISAPASLREARWKYGFTGARCDACATRHMPPQRVCLRCGASGRMKDEPLADVAGTLATYTVDHLAYSPAPPVIGVVIDFDGGGRFACELTDADPEAVAIGDRVQMTFRRIGEADGIVNYFWKARPLSEEAS</sequence>
<keyword evidence="4" id="KW-1185">Reference proteome</keyword>
<dbReference type="Gene3D" id="3.40.47.10">
    <property type="match status" value="2"/>
</dbReference>
<dbReference type="Pfam" id="PF01796">
    <property type="entry name" value="OB_ChsH2_C"/>
    <property type="match status" value="1"/>
</dbReference>
<evidence type="ECO:0000259" key="2">
    <source>
        <dbReference type="Pfam" id="PF12172"/>
    </source>
</evidence>
<evidence type="ECO:0000313" key="4">
    <source>
        <dbReference type="Proteomes" id="UP001500984"/>
    </source>
</evidence>
<name>A0ABP5IDB2_9MICO</name>
<evidence type="ECO:0000259" key="1">
    <source>
        <dbReference type="Pfam" id="PF01796"/>
    </source>
</evidence>
<dbReference type="InterPro" id="IPR016039">
    <property type="entry name" value="Thiolase-like"/>
</dbReference>
<organism evidence="3 4">
    <name type="scientific">Brevibacterium salitolerans</name>
    <dbReference type="NCBI Taxonomy" id="1403566"/>
    <lineage>
        <taxon>Bacteria</taxon>
        <taxon>Bacillati</taxon>
        <taxon>Actinomycetota</taxon>
        <taxon>Actinomycetes</taxon>
        <taxon>Micrococcales</taxon>
        <taxon>Brevibacteriaceae</taxon>
        <taxon>Brevibacterium</taxon>
    </lineage>
</organism>
<proteinExistence type="predicted"/>
<dbReference type="RefSeq" id="WP_291795024.1">
    <property type="nucleotide sequence ID" value="NZ_BAAAPZ010000006.1"/>
</dbReference>
<dbReference type="SUPFAM" id="SSF53901">
    <property type="entry name" value="Thiolase-like"/>
    <property type="match status" value="2"/>
</dbReference>
<dbReference type="SUPFAM" id="SSF50249">
    <property type="entry name" value="Nucleic acid-binding proteins"/>
    <property type="match status" value="1"/>
</dbReference>
<dbReference type="Proteomes" id="UP001500984">
    <property type="component" value="Unassembled WGS sequence"/>
</dbReference>
<reference evidence="4" key="1">
    <citation type="journal article" date="2019" name="Int. J. Syst. Evol. Microbiol.">
        <title>The Global Catalogue of Microorganisms (GCM) 10K type strain sequencing project: providing services to taxonomists for standard genome sequencing and annotation.</title>
        <authorList>
            <consortium name="The Broad Institute Genomics Platform"/>
            <consortium name="The Broad Institute Genome Sequencing Center for Infectious Disease"/>
            <person name="Wu L."/>
            <person name="Ma J."/>
        </authorList>
    </citation>
    <scope>NUCLEOTIDE SEQUENCE [LARGE SCALE GENOMIC DNA]</scope>
    <source>
        <strain evidence="4">JCM 15900</strain>
    </source>
</reference>
<comment type="caution">
    <text evidence="3">The sequence shown here is derived from an EMBL/GenBank/DDBJ whole genome shotgun (WGS) entry which is preliminary data.</text>
</comment>
<protein>
    <submittedName>
        <fullName evidence="3">Hydroxymethylglutaryl-CoA synthase family protein</fullName>
    </submittedName>
</protein>
<dbReference type="InterPro" id="IPR002878">
    <property type="entry name" value="ChsH2_C"/>
</dbReference>
<feature type="domain" description="ChsH2 rubredoxin-like zinc ribbon" evidence="2">
    <location>
        <begin position="353"/>
        <end position="379"/>
    </location>
</feature>
<evidence type="ECO:0000313" key="3">
    <source>
        <dbReference type="EMBL" id="GAA2096329.1"/>
    </source>
</evidence>
<dbReference type="PANTHER" id="PTHR34075:SF5">
    <property type="entry name" value="BLR3430 PROTEIN"/>
    <property type="match status" value="1"/>
</dbReference>
<dbReference type="InterPro" id="IPR012340">
    <property type="entry name" value="NA-bd_OB-fold"/>
</dbReference>
<dbReference type="InterPro" id="IPR022002">
    <property type="entry name" value="ChsH2_Znr"/>
</dbReference>
<dbReference type="Pfam" id="PF12172">
    <property type="entry name" value="zf-ChsH2"/>
    <property type="match status" value="1"/>
</dbReference>
<dbReference type="EMBL" id="BAAAPZ010000006">
    <property type="protein sequence ID" value="GAA2096329.1"/>
    <property type="molecule type" value="Genomic_DNA"/>
</dbReference>
<dbReference type="PANTHER" id="PTHR34075">
    <property type="entry name" value="BLR3430 PROTEIN"/>
    <property type="match status" value="1"/>
</dbReference>
<dbReference type="InterPro" id="IPR052513">
    <property type="entry name" value="Thioester_dehydratase-like"/>
</dbReference>
<accession>A0ABP5IDB2</accession>